<sequence length="833" mass="86927">MATTPSRAEEKARKVHSLLASYYNVEDGSENPSSTKSRRADRLLRSARLTDLVAQSSGLAAEVGSLDSDMQMLVYENYNKFIIATDTMRAMAGSLDGMDTKLTGLQSLLGDVMERSADVSGRLDKRQQQIEELSDTRLLLRRLQAVYELPKKIRAALDSGKLEVAVDAHADVLPLLRAHGHKGALRRVAAEIEGLARETLALVKSRMAADPGTASDCIQAMARMGQPPEELEAAFVACKRGVLERTLDIAAALLSSQAAAAGLQGPSPGTGEEGGPGPDPRQATQATAPGLEADPPTSGARSPAGEGGAAVEAWDPAGGAPSLQQFLVQLDSRFLTELAATCAEFGILFRGRDTAPLFKVLRATFSRYLALTRRALSDATALVAARGAGISVAGRPLVPTAELLAARPGPAQAAAAAVAGAQWSVMEMVGGLYVVKNDIARLESVARELGPKDRASELIEHAVRQHLGLCFAALERRAQAVLGDVGAALADAGGHAERCAILGPASELLRFLIPSDLARLLTCVQAYKAHAWVLAGWREVFLDMLAGRLRHCLASLGREMAAMCHLPTADASGGESSRSRSPSPTRALRLVSTVDGGGVPFAVPRAGASLAGALSPPPDSLLLLLAGVCAALAEGGDVVGVRARLLEGYVQAHGARLKLAAHSMTEAGGWRTGKEPRGPRELCVLLLDTLAEVSEEVAVVTATQPLPASTPSHRASPSGSSASGAMDTESMGAAVSRMFASSLERGPGAPAGITPPAVCAAVAARGLAAMAEALHAHTLVRPAFQQIQLDVHFLRAPLQGFVAGSYEEPAVLQVGGRQSFVCPQMRHGSAKCR</sequence>
<dbReference type="GO" id="GO:0005829">
    <property type="term" value="C:cytosol"/>
    <property type="evidence" value="ECO:0007669"/>
    <property type="project" value="GOC"/>
</dbReference>
<feature type="compositionally biased region" description="Low complexity" evidence="3">
    <location>
        <begin position="261"/>
        <end position="270"/>
    </location>
</feature>
<comment type="subunit">
    <text evidence="2">Component of the Golgi-associated retrograde protein (GARP) complex.</text>
</comment>
<organism evidence="4 5">
    <name type="scientific">Auxenochlorella protothecoides</name>
    <name type="common">Green microalga</name>
    <name type="synonym">Chlorella protothecoides</name>
    <dbReference type="NCBI Taxonomy" id="3075"/>
    <lineage>
        <taxon>Eukaryota</taxon>
        <taxon>Viridiplantae</taxon>
        <taxon>Chlorophyta</taxon>
        <taxon>core chlorophytes</taxon>
        <taxon>Trebouxiophyceae</taxon>
        <taxon>Chlorellales</taxon>
        <taxon>Chlorellaceae</taxon>
        <taxon>Auxenochlorella</taxon>
    </lineage>
</organism>
<dbReference type="GO" id="GO:0042147">
    <property type="term" value="P:retrograde transport, endosome to Golgi"/>
    <property type="evidence" value="ECO:0007669"/>
    <property type="project" value="UniProtKB-UniRule"/>
</dbReference>
<dbReference type="GO" id="GO:0006869">
    <property type="term" value="P:lipid transport"/>
    <property type="evidence" value="ECO:0007669"/>
    <property type="project" value="UniProtKB-UniRule"/>
</dbReference>
<dbReference type="AlphaFoldDB" id="A0A3M7KXL1"/>
<feature type="region of interest" description="Disordered" evidence="3">
    <location>
        <begin position="261"/>
        <end position="315"/>
    </location>
</feature>
<dbReference type="GO" id="GO:0016020">
    <property type="term" value="C:membrane"/>
    <property type="evidence" value="ECO:0007669"/>
    <property type="project" value="TreeGrafter"/>
</dbReference>
<evidence type="ECO:0000256" key="2">
    <source>
        <dbReference type="RuleBase" id="RU368010"/>
    </source>
</evidence>
<feature type="region of interest" description="Disordered" evidence="3">
    <location>
        <begin position="705"/>
        <end position="727"/>
    </location>
</feature>
<dbReference type="Proteomes" id="UP000279271">
    <property type="component" value="Unassembled WGS sequence"/>
</dbReference>
<comment type="similarity">
    <text evidence="1 2">Belongs to the VPS51 family.</text>
</comment>
<evidence type="ECO:0000256" key="3">
    <source>
        <dbReference type="SAM" id="MobiDB-lite"/>
    </source>
</evidence>
<name>A0A3M7KXL1_AUXPR</name>
<feature type="compositionally biased region" description="Low complexity" evidence="3">
    <location>
        <begin position="705"/>
        <end position="725"/>
    </location>
</feature>
<dbReference type="Pfam" id="PF08700">
    <property type="entry name" value="VPS51_Exo84_N"/>
    <property type="match status" value="1"/>
</dbReference>
<keyword evidence="2" id="KW-0813">Transport</keyword>
<evidence type="ECO:0000256" key="1">
    <source>
        <dbReference type="ARBA" id="ARBA00006080"/>
    </source>
</evidence>
<dbReference type="GO" id="GO:0048193">
    <property type="term" value="P:Golgi vesicle transport"/>
    <property type="evidence" value="ECO:0007669"/>
    <property type="project" value="TreeGrafter"/>
</dbReference>
<protein>
    <recommendedName>
        <fullName evidence="2">Vacuolar protein sorting-associated protein 51 homolog</fullName>
    </recommendedName>
</protein>
<comment type="caution">
    <text evidence="4">The sequence shown here is derived from an EMBL/GenBank/DDBJ whole genome shotgun (WGS) entry which is preliminary data.</text>
</comment>
<dbReference type="GO" id="GO:0032456">
    <property type="term" value="P:endocytic recycling"/>
    <property type="evidence" value="ECO:0007669"/>
    <property type="project" value="TreeGrafter"/>
</dbReference>
<dbReference type="GO" id="GO:1990745">
    <property type="term" value="C:EARP complex"/>
    <property type="evidence" value="ECO:0007669"/>
    <property type="project" value="TreeGrafter"/>
</dbReference>
<proteinExistence type="inferred from homology"/>
<evidence type="ECO:0000313" key="4">
    <source>
        <dbReference type="EMBL" id="RMZ55067.1"/>
    </source>
</evidence>
<evidence type="ECO:0000313" key="5">
    <source>
        <dbReference type="Proteomes" id="UP000279271"/>
    </source>
</evidence>
<dbReference type="GO" id="GO:0007041">
    <property type="term" value="P:lysosomal transport"/>
    <property type="evidence" value="ECO:0007669"/>
    <property type="project" value="TreeGrafter"/>
</dbReference>
<keyword evidence="2" id="KW-0445">Lipid transport</keyword>
<dbReference type="GO" id="GO:0015031">
    <property type="term" value="P:protein transport"/>
    <property type="evidence" value="ECO:0007669"/>
    <property type="project" value="UniProtKB-UniRule"/>
</dbReference>
<dbReference type="GO" id="GO:0007030">
    <property type="term" value="P:Golgi organization"/>
    <property type="evidence" value="ECO:0007669"/>
    <property type="project" value="UniProtKB-UniRule"/>
</dbReference>
<keyword evidence="2" id="KW-0653">Protein transport</keyword>
<reference evidence="5" key="1">
    <citation type="journal article" date="2018" name="Algal Res.">
        <title>Characterization of plant carbon substrate utilization by Auxenochlorella protothecoides.</title>
        <authorList>
            <person name="Vogler B.W."/>
            <person name="Starkenburg S.R."/>
            <person name="Sudasinghe N."/>
            <person name="Schambach J.Y."/>
            <person name="Rollin J.A."/>
            <person name="Pattathil S."/>
            <person name="Barry A.N."/>
        </authorList>
    </citation>
    <scope>NUCLEOTIDE SEQUENCE [LARGE SCALE GENOMIC DNA]</scope>
    <source>
        <strain evidence="5">UTEX 25</strain>
    </source>
</reference>
<dbReference type="InterPro" id="IPR014812">
    <property type="entry name" value="Vps51"/>
</dbReference>
<gene>
    <name evidence="4" type="ORF">APUTEX25_005693</name>
</gene>
<dbReference type="PANTHER" id="PTHR15954">
    <property type="entry name" value="VACUOLAR PROTEIN SORTING-ASSOCIATED PROTEIN 51 HOMOLOG"/>
    <property type="match status" value="1"/>
</dbReference>
<comment type="function">
    <text evidence="2">Acts as component of the GARP complex that is involved in retrograde transport from early and late endosomes to the trans-Golgi network (TGN).</text>
</comment>
<keyword evidence="2" id="KW-0333">Golgi apparatus</keyword>
<comment type="subcellular location">
    <subcellularLocation>
        <location evidence="2">Golgi apparatus</location>
        <location evidence="2">trans-Golgi network</location>
    </subcellularLocation>
</comment>
<dbReference type="GO" id="GO:0000938">
    <property type="term" value="C:GARP complex"/>
    <property type="evidence" value="ECO:0007669"/>
    <property type="project" value="UniProtKB-UniRule"/>
</dbReference>
<dbReference type="EMBL" id="QOKY01000171">
    <property type="protein sequence ID" value="RMZ55067.1"/>
    <property type="molecule type" value="Genomic_DNA"/>
</dbReference>
<accession>A0A3M7KXL1</accession>
<dbReference type="PANTHER" id="PTHR15954:SF4">
    <property type="entry name" value="VACUOLAR PROTEIN SORTING-ASSOCIATED PROTEIN 51 HOMOLOG"/>
    <property type="match status" value="1"/>
</dbReference>